<reference evidence="8" key="1">
    <citation type="submission" date="2021-04" db="EMBL/GenBank/DDBJ databases">
        <title>Genome seq and assembly of Bacillus sp.</title>
        <authorList>
            <person name="Chhetri G."/>
        </authorList>
    </citation>
    <scope>NUCLEOTIDE SEQUENCE</scope>
    <source>
        <strain evidence="8">RG28</strain>
    </source>
</reference>
<dbReference type="NCBIfam" id="TIGR03328">
    <property type="entry name" value="salvage_mtnB"/>
    <property type="match status" value="1"/>
</dbReference>
<keyword evidence="5 6" id="KW-0456">Lyase</keyword>
<dbReference type="EMBL" id="JAGIYQ010000007">
    <property type="protein sequence ID" value="MBP0725964.1"/>
    <property type="molecule type" value="Genomic_DNA"/>
</dbReference>
<dbReference type="InterPro" id="IPR001303">
    <property type="entry name" value="Aldolase_II/adducin_N"/>
</dbReference>
<dbReference type="Proteomes" id="UP000682134">
    <property type="component" value="Unassembled WGS sequence"/>
</dbReference>
<feature type="binding site" evidence="6">
    <location>
        <position position="99"/>
    </location>
    <ligand>
        <name>Zn(2+)</name>
        <dbReference type="ChEBI" id="CHEBI:29105"/>
    </ligand>
</feature>
<dbReference type="GO" id="GO:0008270">
    <property type="term" value="F:zinc ion binding"/>
    <property type="evidence" value="ECO:0007669"/>
    <property type="project" value="UniProtKB-UniRule"/>
</dbReference>
<dbReference type="Gene3D" id="3.40.225.10">
    <property type="entry name" value="Class II aldolase/adducin N-terminal domain"/>
    <property type="match status" value="1"/>
</dbReference>
<dbReference type="GO" id="GO:0019509">
    <property type="term" value="P:L-methionine salvage from methylthioadenosine"/>
    <property type="evidence" value="ECO:0007669"/>
    <property type="project" value="UniProtKB-UniRule"/>
</dbReference>
<evidence type="ECO:0000256" key="5">
    <source>
        <dbReference type="ARBA" id="ARBA00023239"/>
    </source>
</evidence>
<dbReference type="EC" id="4.2.1.109" evidence="6"/>
<comment type="caution">
    <text evidence="8">The sequence shown here is derived from an EMBL/GenBank/DDBJ whole genome shotgun (WGS) entry which is preliminary data.</text>
</comment>
<comment type="subunit">
    <text evidence="6">Homotetramer.</text>
</comment>
<keyword evidence="9" id="KW-1185">Reference proteome</keyword>
<dbReference type="GO" id="GO:0005737">
    <property type="term" value="C:cytoplasm"/>
    <property type="evidence" value="ECO:0007669"/>
    <property type="project" value="UniProtKB-UniRule"/>
</dbReference>
<dbReference type="PANTHER" id="PTHR10640">
    <property type="entry name" value="METHYLTHIORIBULOSE-1-PHOSPHATE DEHYDRATASE"/>
    <property type="match status" value="1"/>
</dbReference>
<comment type="function">
    <text evidence="6">Catalyzes the dehydration of methylthioribulose-1-phosphate (MTRu-1-P) into 2,3-diketo-5-methylthiopentyl-1-phosphate (DK-MTP-1-P).</text>
</comment>
<evidence type="ECO:0000256" key="6">
    <source>
        <dbReference type="HAMAP-Rule" id="MF_01677"/>
    </source>
</evidence>
<dbReference type="InterPro" id="IPR017714">
    <property type="entry name" value="MethylthioRu-1-P_deHdtase_MtnB"/>
</dbReference>
<evidence type="ECO:0000259" key="7">
    <source>
        <dbReference type="SMART" id="SM01007"/>
    </source>
</evidence>
<comment type="catalytic activity">
    <reaction evidence="6">
        <text>5-(methylsulfanyl)-D-ribulose 1-phosphate = 5-methylsulfanyl-2,3-dioxopentyl phosphate + H2O</text>
        <dbReference type="Rhea" id="RHEA:15549"/>
        <dbReference type="ChEBI" id="CHEBI:15377"/>
        <dbReference type="ChEBI" id="CHEBI:58548"/>
        <dbReference type="ChEBI" id="CHEBI:58828"/>
        <dbReference type="EC" id="4.2.1.109"/>
    </reaction>
</comment>
<feature type="binding site" evidence="6">
    <location>
        <position position="97"/>
    </location>
    <ligand>
        <name>Zn(2+)</name>
        <dbReference type="ChEBI" id="CHEBI:29105"/>
    </ligand>
</feature>
<evidence type="ECO:0000256" key="1">
    <source>
        <dbReference type="ARBA" id="ARBA00022605"/>
    </source>
</evidence>
<comment type="pathway">
    <text evidence="6">Amino-acid biosynthesis; L-methionine biosynthesis via salvage pathway; L-methionine from S-methyl-5-thio-alpha-D-ribose 1-phosphate: step 2/6.</text>
</comment>
<proteinExistence type="inferred from homology"/>
<comment type="similarity">
    <text evidence="6">Belongs to the aldolase class II family. MtnB subfamily.</text>
</comment>
<keyword evidence="4 6" id="KW-0486">Methionine biosynthesis</keyword>
<keyword evidence="3 6" id="KW-0862">Zinc</keyword>
<name>A0A940NIF3_9BACI</name>
<evidence type="ECO:0000313" key="8">
    <source>
        <dbReference type="EMBL" id="MBP0725964.1"/>
    </source>
</evidence>
<dbReference type="InterPro" id="IPR036409">
    <property type="entry name" value="Aldolase_II/adducin_N_sf"/>
</dbReference>
<dbReference type="NCBIfam" id="NF005244">
    <property type="entry name" value="PRK06754.1"/>
    <property type="match status" value="1"/>
</dbReference>
<dbReference type="GO" id="GO:0046570">
    <property type="term" value="F:methylthioribulose 1-phosphate dehydratase activity"/>
    <property type="evidence" value="ECO:0007669"/>
    <property type="project" value="UniProtKB-UniRule"/>
</dbReference>
<dbReference type="RefSeq" id="WP_209406071.1">
    <property type="nucleotide sequence ID" value="NZ_JAGIYQ010000007.1"/>
</dbReference>
<evidence type="ECO:0000313" key="9">
    <source>
        <dbReference type="Proteomes" id="UP000682134"/>
    </source>
</evidence>
<dbReference type="Pfam" id="PF00596">
    <property type="entry name" value="Aldolase_II"/>
    <property type="match status" value="1"/>
</dbReference>
<dbReference type="PANTHER" id="PTHR10640:SF7">
    <property type="entry name" value="METHYLTHIORIBULOSE-1-PHOSPHATE DEHYDRATASE"/>
    <property type="match status" value="1"/>
</dbReference>
<evidence type="ECO:0000256" key="3">
    <source>
        <dbReference type="ARBA" id="ARBA00022833"/>
    </source>
</evidence>
<dbReference type="SMART" id="SM01007">
    <property type="entry name" value="Aldolase_II"/>
    <property type="match status" value="1"/>
</dbReference>
<evidence type="ECO:0000256" key="2">
    <source>
        <dbReference type="ARBA" id="ARBA00022723"/>
    </source>
</evidence>
<sequence length="206" mass="23015">MEHFFTRLEEIKEIKQTLAKRDWFLGTSGNLSIKVNDHPLLFLVTASGKDKTIHSSSDFLVVDENEQSIWDQTKNPSAEAILHKLIYKNSNAGCVLHVHTIANNLITQSFPTNKEVSFSGSEIIKALGLWEENAEISIPIIPNHAHIPTLGEAFLPHINGNHGAVLIHNHGITVWAETAFEAKKQLEAYEFLFQLTLQSKPTSLSV</sequence>
<dbReference type="AlphaFoldDB" id="A0A940NIF3"/>
<comment type="cofactor">
    <cofactor evidence="6">
        <name>Zn(2+)</name>
        <dbReference type="ChEBI" id="CHEBI:29105"/>
    </cofactor>
    <text evidence="6">Binds 1 zinc ion per subunit.</text>
</comment>
<keyword evidence="1 6" id="KW-0028">Amino-acid biosynthesis</keyword>
<evidence type="ECO:0000256" key="4">
    <source>
        <dbReference type="ARBA" id="ARBA00023167"/>
    </source>
</evidence>
<gene>
    <name evidence="6" type="primary">mtnB</name>
    <name evidence="8" type="ORF">J5Y03_12355</name>
</gene>
<keyword evidence="2 6" id="KW-0479">Metal-binding</keyword>
<feature type="domain" description="Class II aldolase/adducin N-terminal" evidence="7">
    <location>
        <begin position="9"/>
        <end position="197"/>
    </location>
</feature>
<dbReference type="SUPFAM" id="SSF53639">
    <property type="entry name" value="AraD/HMP-PK domain-like"/>
    <property type="match status" value="1"/>
</dbReference>
<accession>A0A940NIF3</accession>
<dbReference type="HAMAP" id="MF_01677">
    <property type="entry name" value="Salvage_MtnB"/>
    <property type="match status" value="1"/>
</dbReference>
<protein>
    <recommendedName>
        <fullName evidence="6">Methylthioribulose-1-phosphate dehydratase</fullName>
        <shortName evidence="6">MTRu-1-P dehydratase</shortName>
        <ecNumber evidence="6">4.2.1.109</ecNumber>
    </recommendedName>
</protein>
<organism evidence="8 9">
    <name type="scientific">Gottfriedia endophytica</name>
    <dbReference type="NCBI Taxonomy" id="2820819"/>
    <lineage>
        <taxon>Bacteria</taxon>
        <taxon>Bacillati</taxon>
        <taxon>Bacillota</taxon>
        <taxon>Bacilli</taxon>
        <taxon>Bacillales</taxon>
        <taxon>Bacillaceae</taxon>
        <taxon>Gottfriedia</taxon>
    </lineage>
</organism>